<dbReference type="OrthoDB" id="2482947at2759"/>
<name>A0A397TH02_9GLOM</name>
<keyword evidence="3" id="KW-1185">Reference proteome</keyword>
<organism evidence="2 3">
    <name type="scientific">Glomus cerebriforme</name>
    <dbReference type="NCBI Taxonomy" id="658196"/>
    <lineage>
        <taxon>Eukaryota</taxon>
        <taxon>Fungi</taxon>
        <taxon>Fungi incertae sedis</taxon>
        <taxon>Mucoromycota</taxon>
        <taxon>Glomeromycotina</taxon>
        <taxon>Glomeromycetes</taxon>
        <taxon>Glomerales</taxon>
        <taxon>Glomeraceae</taxon>
        <taxon>Glomus</taxon>
    </lineage>
</organism>
<reference evidence="2 3" key="1">
    <citation type="submission" date="2018-06" db="EMBL/GenBank/DDBJ databases">
        <title>Comparative genomics reveals the genomic features of Rhizophagus irregularis, R. cerebriforme, R. diaphanum and Gigaspora rosea, and their symbiotic lifestyle signature.</title>
        <authorList>
            <person name="Morin E."/>
            <person name="San Clemente H."/>
            <person name="Chen E.C.H."/>
            <person name="De La Providencia I."/>
            <person name="Hainaut M."/>
            <person name="Kuo A."/>
            <person name="Kohler A."/>
            <person name="Murat C."/>
            <person name="Tang N."/>
            <person name="Roy S."/>
            <person name="Loubradou J."/>
            <person name="Henrissat B."/>
            <person name="Grigoriev I.V."/>
            <person name="Corradi N."/>
            <person name="Roux C."/>
            <person name="Martin F.M."/>
        </authorList>
    </citation>
    <scope>NUCLEOTIDE SEQUENCE [LARGE SCALE GENOMIC DNA]</scope>
    <source>
        <strain evidence="2 3">DAOM 227022</strain>
    </source>
</reference>
<dbReference type="Proteomes" id="UP000265703">
    <property type="component" value="Unassembled WGS sequence"/>
</dbReference>
<gene>
    <name evidence="2" type="ORF">C1645_813930</name>
</gene>
<accession>A0A397TH02</accession>
<comment type="caution">
    <text evidence="2">The sequence shown here is derived from an EMBL/GenBank/DDBJ whole genome shotgun (WGS) entry which is preliminary data.</text>
</comment>
<protein>
    <submittedName>
        <fullName evidence="2">Uncharacterized protein</fullName>
    </submittedName>
</protein>
<feature type="compositionally biased region" description="Basic residues" evidence="1">
    <location>
        <begin position="30"/>
        <end position="41"/>
    </location>
</feature>
<evidence type="ECO:0000313" key="2">
    <source>
        <dbReference type="EMBL" id="RIA97523.1"/>
    </source>
</evidence>
<dbReference type="AlphaFoldDB" id="A0A397TH02"/>
<feature type="region of interest" description="Disordered" evidence="1">
    <location>
        <begin position="30"/>
        <end position="49"/>
    </location>
</feature>
<sequence length="125" mass="14607">MELRKITWLAHCDARSAWEKSINITQRTKRSTKLRSSHRRPRTDSSLVNQAQVSVREPNNFSSSLWLIWASSNFLHSGSWSHHRSITLQYGPNIDFIFFINSFSVITICHPLLYCDRFFSIFSVS</sequence>
<evidence type="ECO:0000256" key="1">
    <source>
        <dbReference type="SAM" id="MobiDB-lite"/>
    </source>
</evidence>
<dbReference type="EMBL" id="QKYT01000028">
    <property type="protein sequence ID" value="RIA97523.1"/>
    <property type="molecule type" value="Genomic_DNA"/>
</dbReference>
<proteinExistence type="predicted"/>
<evidence type="ECO:0000313" key="3">
    <source>
        <dbReference type="Proteomes" id="UP000265703"/>
    </source>
</evidence>